<evidence type="ECO:0000313" key="2">
    <source>
        <dbReference type="EMBL" id="KAF2395149.1"/>
    </source>
</evidence>
<keyword evidence="1" id="KW-0812">Transmembrane</keyword>
<proteinExistence type="predicted"/>
<accession>A0A6L5C2Y1</accession>
<organism evidence="2 3">
    <name type="scientific">Pseudomonas frederiksbergensis</name>
    <dbReference type="NCBI Taxonomy" id="104087"/>
    <lineage>
        <taxon>Bacteria</taxon>
        <taxon>Pseudomonadati</taxon>
        <taxon>Pseudomonadota</taxon>
        <taxon>Gammaproteobacteria</taxon>
        <taxon>Pseudomonadales</taxon>
        <taxon>Pseudomonadaceae</taxon>
        <taxon>Pseudomonas</taxon>
    </lineage>
</organism>
<sequence>MLSTLCVSTVPRILTDTLAEEALNEHNAKMFGSPKERLDFYRREIQYETSILANRTDAYLAAQSFLVIAFASCMSNLNPEWGKLFTLVVPPFLALLGVLSSLNAWPGIRAAYDIIDHWHFKQSQLLDSEPLMGLAYDESPLFAETESSHKGYRKSLLFSVRTPWIFATFWMLLGSYSFYIQVTNPGA</sequence>
<feature type="transmembrane region" description="Helical" evidence="1">
    <location>
        <begin position="84"/>
        <end position="105"/>
    </location>
</feature>
<reference evidence="2 3" key="1">
    <citation type="submission" date="2019-12" db="EMBL/GenBank/DDBJ databases">
        <title>Endophytic bacteria associated with Panax ginseng seedlings.</title>
        <authorList>
            <person name="Park J.M."/>
            <person name="Shin R."/>
            <person name="Jo S.H."/>
        </authorList>
    </citation>
    <scope>NUCLEOTIDE SEQUENCE [LARGE SCALE GENOMIC DNA]</scope>
    <source>
        <strain evidence="2 3">PgKB32</strain>
    </source>
</reference>
<feature type="transmembrane region" description="Helical" evidence="1">
    <location>
        <begin position="163"/>
        <end position="182"/>
    </location>
</feature>
<dbReference type="Proteomes" id="UP000475265">
    <property type="component" value="Unassembled WGS sequence"/>
</dbReference>
<evidence type="ECO:0000313" key="3">
    <source>
        <dbReference type="Proteomes" id="UP000475265"/>
    </source>
</evidence>
<protein>
    <submittedName>
        <fullName evidence="2">Uncharacterized protein</fullName>
    </submittedName>
</protein>
<dbReference type="AlphaFoldDB" id="A0A6L5C2Y1"/>
<keyword evidence="1" id="KW-1133">Transmembrane helix</keyword>
<keyword evidence="1" id="KW-0472">Membrane</keyword>
<evidence type="ECO:0000256" key="1">
    <source>
        <dbReference type="SAM" id="Phobius"/>
    </source>
</evidence>
<comment type="caution">
    <text evidence="2">The sequence shown here is derived from an EMBL/GenBank/DDBJ whole genome shotgun (WGS) entry which is preliminary data.</text>
</comment>
<name>A0A6L5C2Y1_9PSED</name>
<gene>
    <name evidence="2" type="ORF">FX983_03132</name>
</gene>
<dbReference type="EMBL" id="JAAAXX010000001">
    <property type="protein sequence ID" value="KAF2395149.1"/>
    <property type="molecule type" value="Genomic_DNA"/>
</dbReference>